<gene>
    <name evidence="1" type="ORF">LEP1GSC151_2952</name>
</gene>
<dbReference type="GO" id="GO:0001216">
    <property type="term" value="F:DNA-binding transcription activator activity"/>
    <property type="evidence" value="ECO:0007669"/>
    <property type="project" value="InterPro"/>
</dbReference>
<proteinExistence type="predicted"/>
<dbReference type="InterPro" id="IPR000394">
    <property type="entry name" value="RNA_pol_sigma_54"/>
</dbReference>
<dbReference type="AlphaFoldDB" id="M3FSG8"/>
<evidence type="ECO:0000313" key="2">
    <source>
        <dbReference type="Proteomes" id="UP000011776"/>
    </source>
</evidence>
<dbReference type="BioCyc" id="LINT1001599:G11K9-337-MONOMER"/>
<organism evidence="1 2">
    <name type="scientific">Leptospira interrogans serovar Grippotyphosa str. LT2186</name>
    <dbReference type="NCBI Taxonomy" id="1001599"/>
    <lineage>
        <taxon>Bacteria</taxon>
        <taxon>Pseudomonadati</taxon>
        <taxon>Spirochaetota</taxon>
        <taxon>Spirochaetia</taxon>
        <taxon>Leptospirales</taxon>
        <taxon>Leptospiraceae</taxon>
        <taxon>Leptospira</taxon>
    </lineage>
</organism>
<dbReference type="PANTHER" id="PTHR32248:SF4">
    <property type="entry name" value="RNA POLYMERASE SIGMA-54 FACTOR"/>
    <property type="match status" value="1"/>
</dbReference>
<evidence type="ECO:0000313" key="1">
    <source>
        <dbReference type="EMBL" id="EMG10384.1"/>
    </source>
</evidence>
<dbReference type="EMBL" id="AFME02000259">
    <property type="protein sequence ID" value="EMG10384.1"/>
    <property type="molecule type" value="Genomic_DNA"/>
</dbReference>
<dbReference type="PANTHER" id="PTHR32248">
    <property type="entry name" value="RNA POLYMERASE SIGMA-54 FACTOR"/>
    <property type="match status" value="1"/>
</dbReference>
<reference evidence="1 2" key="1">
    <citation type="submission" date="2013-02" db="EMBL/GenBank/DDBJ databases">
        <authorList>
            <person name="Harkins D.M."/>
            <person name="Durkin A.S."/>
            <person name="Brinkac L.M."/>
            <person name="Haft D.H."/>
            <person name="Selengut J.D."/>
            <person name="Sanka R."/>
            <person name="DePew J."/>
            <person name="Purushe J."/>
            <person name="Tulsiani S.M."/>
            <person name="Graham G.C."/>
            <person name="Burns M.-A."/>
            <person name="Dohnt M.F."/>
            <person name="Smythe L.D."/>
            <person name="McKay D.B."/>
            <person name="Craig S.B."/>
            <person name="Vinetz J.M."/>
            <person name="Sutton G.G."/>
            <person name="Nierman W.C."/>
            <person name="Fouts D.E."/>
        </authorList>
    </citation>
    <scope>NUCLEOTIDE SEQUENCE [LARGE SCALE GENOMIC DNA]</scope>
    <source>
        <strain evidence="1 2">LT2186</strain>
    </source>
</reference>
<comment type="caution">
    <text evidence="1">The sequence shown here is derived from an EMBL/GenBank/DDBJ whole genome shotgun (WGS) entry which is preliminary data.</text>
</comment>
<dbReference type="Proteomes" id="UP000011776">
    <property type="component" value="Unassembled WGS sequence"/>
</dbReference>
<name>M3FSG8_LEPIR</name>
<protein>
    <submittedName>
        <fullName evidence="1">Sigma-54 factor activator interacting domain protein</fullName>
    </submittedName>
</protein>
<dbReference type="GO" id="GO:0016987">
    <property type="term" value="F:sigma factor activity"/>
    <property type="evidence" value="ECO:0007669"/>
    <property type="project" value="InterPro"/>
</dbReference>
<dbReference type="Pfam" id="PF00309">
    <property type="entry name" value="Sigma54_AID"/>
    <property type="match status" value="1"/>
</dbReference>
<accession>M3FSG8</accession>
<sequence length="90" mass="10558">MNLSQSLVQKQTQKLVMTQDLRQSIELLPLSTLELSDRINSELVENPMLEEEYASERNRTPDLYSRDDLKRKEKMIFSKTQTLVGKIIFL</sequence>